<reference evidence="3 4" key="1">
    <citation type="submission" date="2024-03" db="EMBL/GenBank/DDBJ databases">
        <title>Chitinophaga caseinilytica sp. nov., a casein hydrolysing bacterium isolated from forest soil.</title>
        <authorList>
            <person name="Lee D.S."/>
            <person name="Han D.M."/>
            <person name="Baek J.H."/>
            <person name="Choi D.G."/>
            <person name="Jeon J.H."/>
            <person name="Jeon C.O."/>
        </authorList>
    </citation>
    <scope>NUCLEOTIDE SEQUENCE [LARGE SCALE GENOMIC DNA]</scope>
    <source>
        <strain evidence="3 4">KACC 19118</strain>
    </source>
</reference>
<gene>
    <name evidence="3" type="ORF">WJU22_20690</name>
</gene>
<dbReference type="CDD" id="cd11301">
    <property type="entry name" value="Fut1_Fut2_like"/>
    <property type="match status" value="1"/>
</dbReference>
<keyword evidence="4" id="KW-1185">Reference proteome</keyword>
<accession>A0ABZ2Z462</accession>
<dbReference type="PANTHER" id="PTHR11927:SF9">
    <property type="entry name" value="L-FUCOSYLTRANSFERASE"/>
    <property type="match status" value="1"/>
</dbReference>
<dbReference type="Proteomes" id="UP001449657">
    <property type="component" value="Chromosome"/>
</dbReference>
<evidence type="ECO:0000256" key="2">
    <source>
        <dbReference type="ARBA" id="ARBA00022679"/>
    </source>
</evidence>
<proteinExistence type="predicted"/>
<organism evidence="3 4">
    <name type="scientific">Chitinophaga caseinilytica</name>
    <dbReference type="NCBI Taxonomy" id="2267521"/>
    <lineage>
        <taxon>Bacteria</taxon>
        <taxon>Pseudomonadati</taxon>
        <taxon>Bacteroidota</taxon>
        <taxon>Chitinophagia</taxon>
        <taxon>Chitinophagales</taxon>
        <taxon>Chitinophagaceae</taxon>
        <taxon>Chitinophaga</taxon>
    </lineage>
</organism>
<keyword evidence="2" id="KW-0808">Transferase</keyword>
<sequence>MILVQLKGGLGNQMFQYAAGRALALRYDVPLYLDKGSYEPRQAAMYGLDGLKIHAAAASENMIPHPGPLGKVFNRLAPASMRSILREAHFHYDPAFEAVKPPVYLKGYWQSWKYFAPVADVIREDFAFNIDFSPEILAKAEILRNSDSVAMHFRRGDYTSTSAAVYHGICEPEYYERAAARYPGATFYIFTNDPAWVKDNLPAGIPYEILSGSLSSTQYEDLFLMSQCRHQIIANSSYSWWAAWLNRFPGKRITAPKRWFLAEGLHDHDLVPAAWDRI</sequence>
<evidence type="ECO:0000313" key="4">
    <source>
        <dbReference type="Proteomes" id="UP001449657"/>
    </source>
</evidence>
<dbReference type="Pfam" id="PF01531">
    <property type="entry name" value="Glyco_transf_11"/>
    <property type="match status" value="1"/>
</dbReference>
<dbReference type="RefSeq" id="WP_341840072.1">
    <property type="nucleotide sequence ID" value="NZ_CP149792.1"/>
</dbReference>
<evidence type="ECO:0000313" key="3">
    <source>
        <dbReference type="EMBL" id="WZN45319.1"/>
    </source>
</evidence>
<evidence type="ECO:0000256" key="1">
    <source>
        <dbReference type="ARBA" id="ARBA00022676"/>
    </source>
</evidence>
<name>A0ABZ2Z462_9BACT</name>
<dbReference type="EMBL" id="CP150096">
    <property type="protein sequence ID" value="WZN45319.1"/>
    <property type="molecule type" value="Genomic_DNA"/>
</dbReference>
<keyword evidence="1" id="KW-0328">Glycosyltransferase</keyword>
<dbReference type="InterPro" id="IPR002516">
    <property type="entry name" value="Glyco_trans_11"/>
</dbReference>
<dbReference type="PANTHER" id="PTHR11927">
    <property type="entry name" value="GALACTOSIDE 2-L-FUCOSYLTRANSFERASE"/>
    <property type="match status" value="1"/>
</dbReference>
<protein>
    <submittedName>
        <fullName evidence="3">Alpha-1,2-fucosyltransferase</fullName>
    </submittedName>
</protein>